<accession>A0A378XQM9</accession>
<dbReference type="PANTHER" id="PTHR35789">
    <property type="entry name" value="SPORE GERMINATION PROTEIN B3"/>
    <property type="match status" value="1"/>
</dbReference>
<evidence type="ECO:0000259" key="9">
    <source>
        <dbReference type="Pfam" id="PF25198"/>
    </source>
</evidence>
<comment type="subcellular location">
    <subcellularLocation>
        <location evidence="1">Membrane</location>
        <topology evidence="1">Lipid-anchor</topology>
    </subcellularLocation>
</comment>
<dbReference type="InterPro" id="IPR046953">
    <property type="entry name" value="Spore_GerAC-like_C"/>
</dbReference>
<keyword evidence="3" id="KW-0309">Germination</keyword>
<feature type="domain" description="Spore germination protein N-terminal" evidence="9">
    <location>
        <begin position="25"/>
        <end position="215"/>
    </location>
</feature>
<evidence type="ECO:0000313" key="11">
    <source>
        <dbReference type="Proteomes" id="UP000254400"/>
    </source>
</evidence>
<evidence type="ECO:0000256" key="3">
    <source>
        <dbReference type="ARBA" id="ARBA00022544"/>
    </source>
</evidence>
<dbReference type="EMBL" id="UGSC01000001">
    <property type="protein sequence ID" value="SUA63476.1"/>
    <property type="molecule type" value="Genomic_DNA"/>
</dbReference>
<dbReference type="Proteomes" id="UP000254400">
    <property type="component" value="Unassembled WGS sequence"/>
</dbReference>
<evidence type="ECO:0000256" key="1">
    <source>
        <dbReference type="ARBA" id="ARBA00004635"/>
    </source>
</evidence>
<dbReference type="GO" id="GO:0009847">
    <property type="term" value="P:spore germination"/>
    <property type="evidence" value="ECO:0007669"/>
    <property type="project" value="InterPro"/>
</dbReference>
<dbReference type="Pfam" id="PF25198">
    <property type="entry name" value="Spore_GerAC_N"/>
    <property type="match status" value="1"/>
</dbReference>
<sequence length="399" mass="44960">MCRQSTLSLLLAFILLVTQVGCWSSKEVEELSIYTGLALDQGELSPLEQDLEKKGSRYFKKNKITASVQIVPKKSSGSTNQQGSGGGQELNYVNIASTGDSLLEIFRQLSLRLDRPVIGHHLKVIVVSTELAKQQTMQQLMDFVLRDNDIRPSCMVFLSKERAAKTLVTKYTGEIPSIHILNMLRNHFRTSKVMKGVNLSELDGLMHSKKSYILQNIIESEGELEFSGAGIIKGETGHWIGTLGQQDVESIGWIKGDVEGGAVKTYDKRNEAITYEIKSVKSKITTKVADDDDISFHVKIESKGRLIENWDEKVDPTETRNMKEAELEFEKQVTRRVKSLMHKLQSEYKVDVAGFGDHLKIEEPQVWKKVKDDWDYKFSKIPVTFDVKLTITDLGSSAE</sequence>
<dbReference type="PANTHER" id="PTHR35789:SF1">
    <property type="entry name" value="SPORE GERMINATION PROTEIN B3"/>
    <property type="match status" value="1"/>
</dbReference>
<name>A0A378XQM9_PAEPO</name>
<proteinExistence type="inferred from homology"/>
<feature type="domain" description="Spore germination GerAC-like C-terminal" evidence="8">
    <location>
        <begin position="227"/>
        <end position="395"/>
    </location>
</feature>
<gene>
    <name evidence="10" type="primary">yndF3</name>
    <name evidence="10" type="ORF">NCTC10343_00671</name>
</gene>
<dbReference type="AlphaFoldDB" id="A0A378XQM9"/>
<dbReference type="GeneID" id="93349492"/>
<dbReference type="Gene3D" id="3.30.300.210">
    <property type="entry name" value="Nutrient germinant receptor protein C, domain 3"/>
    <property type="match status" value="1"/>
</dbReference>
<comment type="similarity">
    <text evidence="2">Belongs to the GerABKC lipoprotein family.</text>
</comment>
<keyword evidence="6" id="KW-0564">Palmitate</keyword>
<evidence type="ECO:0000256" key="6">
    <source>
        <dbReference type="ARBA" id="ARBA00023139"/>
    </source>
</evidence>
<evidence type="ECO:0000259" key="8">
    <source>
        <dbReference type="Pfam" id="PF05504"/>
    </source>
</evidence>
<evidence type="ECO:0000256" key="7">
    <source>
        <dbReference type="ARBA" id="ARBA00023288"/>
    </source>
</evidence>
<dbReference type="GO" id="GO:0016020">
    <property type="term" value="C:membrane"/>
    <property type="evidence" value="ECO:0007669"/>
    <property type="project" value="UniProtKB-SubCell"/>
</dbReference>
<evidence type="ECO:0000256" key="2">
    <source>
        <dbReference type="ARBA" id="ARBA00007886"/>
    </source>
</evidence>
<dbReference type="InterPro" id="IPR038501">
    <property type="entry name" value="Spore_GerAC_C_sf"/>
</dbReference>
<organism evidence="10 11">
    <name type="scientific">Paenibacillus polymyxa</name>
    <name type="common">Bacillus polymyxa</name>
    <dbReference type="NCBI Taxonomy" id="1406"/>
    <lineage>
        <taxon>Bacteria</taxon>
        <taxon>Bacillati</taxon>
        <taxon>Bacillota</taxon>
        <taxon>Bacilli</taxon>
        <taxon>Bacillales</taxon>
        <taxon>Paenibacillaceae</taxon>
        <taxon>Paenibacillus</taxon>
    </lineage>
</organism>
<dbReference type="Pfam" id="PF05504">
    <property type="entry name" value="Spore_GerAC"/>
    <property type="match status" value="1"/>
</dbReference>
<keyword evidence="7" id="KW-0449">Lipoprotein</keyword>
<evidence type="ECO:0000256" key="4">
    <source>
        <dbReference type="ARBA" id="ARBA00022729"/>
    </source>
</evidence>
<dbReference type="RefSeq" id="WP_017428680.1">
    <property type="nucleotide sequence ID" value="NZ_CP023711.1"/>
</dbReference>
<dbReference type="InterPro" id="IPR008844">
    <property type="entry name" value="Spore_GerAC-like"/>
</dbReference>
<dbReference type="InterPro" id="IPR057336">
    <property type="entry name" value="GerAC_N"/>
</dbReference>
<dbReference type="NCBIfam" id="TIGR02887">
    <property type="entry name" value="spore_ger_x_C"/>
    <property type="match status" value="1"/>
</dbReference>
<evidence type="ECO:0000256" key="5">
    <source>
        <dbReference type="ARBA" id="ARBA00023136"/>
    </source>
</evidence>
<reference evidence="10 11" key="1">
    <citation type="submission" date="2018-06" db="EMBL/GenBank/DDBJ databases">
        <authorList>
            <consortium name="Pathogen Informatics"/>
            <person name="Doyle S."/>
        </authorList>
    </citation>
    <scope>NUCLEOTIDE SEQUENCE [LARGE SCALE GENOMIC DNA]</scope>
    <source>
        <strain evidence="10 11">NCTC10343</strain>
    </source>
</reference>
<keyword evidence="4" id="KW-0732">Signal</keyword>
<protein>
    <submittedName>
        <fullName evidence="10">YndF3 protein</fullName>
    </submittedName>
</protein>
<keyword evidence="5" id="KW-0472">Membrane</keyword>
<evidence type="ECO:0000313" key="10">
    <source>
        <dbReference type="EMBL" id="SUA63476.1"/>
    </source>
</evidence>